<keyword evidence="3" id="KW-1185">Reference proteome</keyword>
<comment type="caution">
    <text evidence="2">The sequence shown here is derived from an EMBL/GenBank/DDBJ whole genome shotgun (WGS) entry which is preliminary data.</text>
</comment>
<gene>
    <name evidence="2" type="ORF">AK33_07435</name>
</gene>
<evidence type="ECO:0000313" key="2">
    <source>
        <dbReference type="EMBL" id="EXI61956.1"/>
    </source>
</evidence>
<feature type="chain" id="PRO_5001460868" evidence="1">
    <location>
        <begin position="21"/>
        <end position="206"/>
    </location>
</feature>
<organism evidence="2 3">
    <name type="scientific">Mannheimia granulomatis</name>
    <dbReference type="NCBI Taxonomy" id="85402"/>
    <lineage>
        <taxon>Bacteria</taxon>
        <taxon>Pseudomonadati</taxon>
        <taxon>Pseudomonadota</taxon>
        <taxon>Gammaproteobacteria</taxon>
        <taxon>Pasteurellales</taxon>
        <taxon>Pasteurellaceae</taxon>
        <taxon>Mannheimia</taxon>
    </lineage>
</organism>
<feature type="signal peptide" evidence="1">
    <location>
        <begin position="1"/>
        <end position="20"/>
    </location>
</feature>
<dbReference type="PATRIC" id="fig|1450449.3.peg.1462"/>
<dbReference type="STRING" id="1122190.GCA_000621105_00636"/>
<accession>A0A011MHL2</accession>
<dbReference type="AlphaFoldDB" id="A0A011MHL2"/>
<protein>
    <submittedName>
        <fullName evidence="2">Fe2+/Pb2+ permease</fullName>
    </submittedName>
</protein>
<dbReference type="OrthoDB" id="8215804at2"/>
<reference evidence="2 3" key="1">
    <citation type="journal article" date="2014" name="Genome Announc.">
        <title>Genome Sequence of a Presumptive Mannheimia haemolytica Strain with an A1/A6-Cross-Reactive Serotype from a White-Tailed Deer (Odocoileus virginianus).</title>
        <authorList>
            <person name="Lawrence P.K."/>
            <person name="Bey R.F."/>
            <person name="Wiener B."/>
            <person name="Kittichotirat W."/>
            <person name="Bumgarner R.E."/>
        </authorList>
    </citation>
    <scope>NUCLEOTIDE SEQUENCE [LARGE SCALE GENOMIC DNA]</scope>
    <source>
        <strain evidence="2 3">PKL10</strain>
    </source>
</reference>
<dbReference type="EMBL" id="JANJ01000005">
    <property type="protein sequence ID" value="EXI61956.1"/>
    <property type="molecule type" value="Genomic_DNA"/>
</dbReference>
<evidence type="ECO:0000256" key="1">
    <source>
        <dbReference type="SAM" id="SignalP"/>
    </source>
</evidence>
<dbReference type="Proteomes" id="UP000054123">
    <property type="component" value="Unassembled WGS sequence"/>
</dbReference>
<dbReference type="RefSeq" id="WP_042803152.1">
    <property type="nucleotide sequence ID" value="NZ_AVSP01000001.1"/>
</dbReference>
<evidence type="ECO:0000313" key="3">
    <source>
        <dbReference type="Proteomes" id="UP000054123"/>
    </source>
</evidence>
<keyword evidence="1" id="KW-0732">Signal</keyword>
<proteinExistence type="predicted"/>
<sequence length="206" mass="23369">MRFKTLVLATSLLSAQTLWAKVDVSPLFVQLSDAMAESKQGKFAKSSQILTALQQDFTKIGEQYSLKDEQVEGAIQNAIADPNAKHLESLAKALYAFEKAQSPVDHHAKHQDFLTKMNPLYAELDTAVKSKDIWKIKLAYREVGLNWVKQEKAVREISLKHYGQFERILGLLRINLKEENPPLDKIGERVAELGKLMADFNQFKIK</sequence>
<name>A0A011MHL2_9PAST</name>